<accession>A0A6G2BB44</accession>
<feature type="transmembrane region" description="Helical" evidence="2">
    <location>
        <begin position="372"/>
        <end position="399"/>
    </location>
</feature>
<keyword evidence="2" id="KW-1133">Transmembrane helix</keyword>
<dbReference type="Proteomes" id="UP000473014">
    <property type="component" value="Unassembled WGS sequence"/>
</dbReference>
<proteinExistence type="predicted"/>
<dbReference type="OrthoDB" id="121140at2"/>
<dbReference type="PANTHER" id="PTHR33133">
    <property type="entry name" value="OS08G0107100 PROTEIN-RELATED"/>
    <property type="match status" value="1"/>
</dbReference>
<dbReference type="InterPro" id="IPR018476">
    <property type="entry name" value="GlyceroP-diester-Pdiesterase_M"/>
</dbReference>
<feature type="transmembrane region" description="Helical" evidence="2">
    <location>
        <begin position="320"/>
        <end position="352"/>
    </location>
</feature>
<feature type="compositionally biased region" description="Basic and acidic residues" evidence="1">
    <location>
        <begin position="35"/>
        <end position="55"/>
    </location>
</feature>
<feature type="transmembrane region" description="Helical" evidence="2">
    <location>
        <begin position="134"/>
        <end position="157"/>
    </location>
</feature>
<protein>
    <recommendedName>
        <fullName evidence="3">Glycerophosphoryl diester phosphodiesterase membrane domain-containing protein</fullName>
    </recommendedName>
</protein>
<gene>
    <name evidence="4" type="ORF">F0L17_09110</name>
</gene>
<feature type="transmembrane region" description="Helical" evidence="2">
    <location>
        <begin position="192"/>
        <end position="215"/>
    </location>
</feature>
<evidence type="ECO:0000256" key="1">
    <source>
        <dbReference type="SAM" id="MobiDB-lite"/>
    </source>
</evidence>
<dbReference type="EMBL" id="WIXO01000001">
    <property type="protein sequence ID" value="MTE19283.1"/>
    <property type="molecule type" value="Genomic_DNA"/>
</dbReference>
<feature type="compositionally biased region" description="Low complexity" evidence="1">
    <location>
        <begin position="1"/>
        <end position="14"/>
    </location>
</feature>
<sequence length="433" mass="44390">MSDSPGWASPGSSPSDPPPASGGDASGAASTGQPEGREGGHGSDRGGDHGDKVPTDKAPSPPAGPQQPTNWSAQQPPAAPHGWGAPPPPPGQPGWGHWNQPPTVKPGVIPLRPLGVGEILDGAVTTARTHWRTALGISLVVAVMIQIVSTVATGIWLRDNSGLQALENETNPTAEDFREAFSGTASALGVEMLAALVGTVLATAMLTIVVSRAVLGRPVTIQEAWRDSRPQLLRLLGLTLLIMLIVTGVIVLGVLPGIMLGAAGSAVVGGLLAILGGLAGTAIAAWLWVRYSLSAPALMLERQGVSAALRRSAKLVRGSWWRIFGIQILTALLVFLVGMVVQLPFTLLAPLIGGSGPEGLLSGGVAEVTWTYLVIVGIGAVLASTITLPISAGVTALLYMDQRIRREALDLELARAAGVPGYEQPSGGPAPGH</sequence>
<evidence type="ECO:0000313" key="5">
    <source>
        <dbReference type="Proteomes" id="UP000473014"/>
    </source>
</evidence>
<dbReference type="Pfam" id="PF10110">
    <property type="entry name" value="GPDPase_memb"/>
    <property type="match status" value="1"/>
</dbReference>
<feature type="transmembrane region" description="Helical" evidence="2">
    <location>
        <begin position="235"/>
        <end position="260"/>
    </location>
</feature>
<dbReference type="AlphaFoldDB" id="A0A6G2BB44"/>
<reference evidence="4 5" key="1">
    <citation type="submission" date="2019-11" db="EMBL/GenBank/DDBJ databases">
        <authorList>
            <person name="Yuan L."/>
        </authorList>
    </citation>
    <scope>NUCLEOTIDE SEQUENCE [LARGE SCALE GENOMIC DNA]</scope>
    <source>
        <strain evidence="4 5">TRM43335</strain>
    </source>
</reference>
<dbReference type="RefSeq" id="WP_155070686.1">
    <property type="nucleotide sequence ID" value="NZ_WIXO01000001.1"/>
</dbReference>
<evidence type="ECO:0000256" key="2">
    <source>
        <dbReference type="SAM" id="Phobius"/>
    </source>
</evidence>
<dbReference type="PANTHER" id="PTHR33133:SF1">
    <property type="entry name" value="EXPRESSED PROTEIN-RELATED"/>
    <property type="match status" value="1"/>
</dbReference>
<comment type="caution">
    <text evidence="4">The sequence shown here is derived from an EMBL/GenBank/DDBJ whole genome shotgun (WGS) entry which is preliminary data.</text>
</comment>
<feature type="compositionally biased region" description="Low complexity" evidence="1">
    <location>
        <begin position="21"/>
        <end position="30"/>
    </location>
</feature>
<organism evidence="4 5">
    <name type="scientific">Streptomyces taklimakanensis</name>
    <dbReference type="NCBI Taxonomy" id="2569853"/>
    <lineage>
        <taxon>Bacteria</taxon>
        <taxon>Bacillati</taxon>
        <taxon>Actinomycetota</taxon>
        <taxon>Actinomycetes</taxon>
        <taxon>Kitasatosporales</taxon>
        <taxon>Streptomycetaceae</taxon>
        <taxon>Streptomyces</taxon>
    </lineage>
</organism>
<evidence type="ECO:0000259" key="3">
    <source>
        <dbReference type="Pfam" id="PF10110"/>
    </source>
</evidence>
<evidence type="ECO:0000313" key="4">
    <source>
        <dbReference type="EMBL" id="MTE19283.1"/>
    </source>
</evidence>
<name>A0A6G2BB44_9ACTN</name>
<feature type="domain" description="Glycerophosphoryl diester phosphodiesterase membrane" evidence="3">
    <location>
        <begin position="274"/>
        <end position="352"/>
    </location>
</feature>
<keyword evidence="2" id="KW-0812">Transmembrane</keyword>
<keyword evidence="5" id="KW-1185">Reference proteome</keyword>
<feature type="region of interest" description="Disordered" evidence="1">
    <location>
        <begin position="1"/>
        <end position="106"/>
    </location>
</feature>
<keyword evidence="2" id="KW-0472">Membrane</keyword>
<feature type="compositionally biased region" description="Low complexity" evidence="1">
    <location>
        <begin position="73"/>
        <end position="84"/>
    </location>
</feature>
<feature type="transmembrane region" description="Helical" evidence="2">
    <location>
        <begin position="266"/>
        <end position="289"/>
    </location>
</feature>